<keyword evidence="2" id="KW-0378">Hydrolase</keyword>
<evidence type="ECO:0000256" key="1">
    <source>
        <dbReference type="SAM" id="SignalP"/>
    </source>
</evidence>
<name>A0A2U2DST8_9HYPH</name>
<accession>A0A2U2DST8</accession>
<feature type="signal peptide" evidence="1">
    <location>
        <begin position="1"/>
        <end position="22"/>
    </location>
</feature>
<dbReference type="RefSeq" id="WP_109457761.1">
    <property type="nucleotide sequence ID" value="NZ_QFBC01000003.1"/>
</dbReference>
<gene>
    <name evidence="2" type="ORF">DEM27_08270</name>
</gene>
<evidence type="ECO:0000313" key="2">
    <source>
        <dbReference type="EMBL" id="PWE56385.1"/>
    </source>
</evidence>
<proteinExistence type="predicted"/>
<dbReference type="EMBL" id="QFBC01000003">
    <property type="protein sequence ID" value="PWE56385.1"/>
    <property type="molecule type" value="Genomic_DNA"/>
</dbReference>
<dbReference type="PANTHER" id="PTHR43019:SF23">
    <property type="entry name" value="PROTEASE DO-LIKE 5, CHLOROPLASTIC"/>
    <property type="match status" value="1"/>
</dbReference>
<evidence type="ECO:0000313" key="3">
    <source>
        <dbReference type="Proteomes" id="UP000245252"/>
    </source>
</evidence>
<dbReference type="Pfam" id="PF13365">
    <property type="entry name" value="Trypsin_2"/>
    <property type="match status" value="1"/>
</dbReference>
<dbReference type="PRINTS" id="PR00834">
    <property type="entry name" value="PROTEASES2C"/>
</dbReference>
<organism evidence="2 3">
    <name type="scientific">Metarhizobium album</name>
    <dbReference type="NCBI Taxonomy" id="2182425"/>
    <lineage>
        <taxon>Bacteria</taxon>
        <taxon>Pseudomonadati</taxon>
        <taxon>Pseudomonadota</taxon>
        <taxon>Alphaproteobacteria</taxon>
        <taxon>Hyphomicrobiales</taxon>
        <taxon>Rhizobiaceae</taxon>
        <taxon>Metarhizobium</taxon>
    </lineage>
</organism>
<dbReference type="GO" id="GO:0006508">
    <property type="term" value="P:proteolysis"/>
    <property type="evidence" value="ECO:0007669"/>
    <property type="project" value="UniProtKB-KW"/>
</dbReference>
<reference evidence="2 3" key="1">
    <citation type="submission" date="2018-05" db="EMBL/GenBank/DDBJ databases">
        <title>The draft genome of strain NS-104.</title>
        <authorList>
            <person name="Hang P."/>
            <person name="Jiang J."/>
        </authorList>
    </citation>
    <scope>NUCLEOTIDE SEQUENCE [LARGE SCALE GENOMIC DNA]</scope>
    <source>
        <strain evidence="2 3">NS-104</strain>
    </source>
</reference>
<dbReference type="PANTHER" id="PTHR43019">
    <property type="entry name" value="SERINE ENDOPROTEASE DEGS"/>
    <property type="match status" value="1"/>
</dbReference>
<keyword evidence="3" id="KW-1185">Reference proteome</keyword>
<dbReference type="Proteomes" id="UP000245252">
    <property type="component" value="Unassembled WGS sequence"/>
</dbReference>
<keyword evidence="2" id="KW-0645">Protease</keyword>
<dbReference type="SUPFAM" id="SSF50494">
    <property type="entry name" value="Trypsin-like serine proteases"/>
    <property type="match status" value="1"/>
</dbReference>
<dbReference type="InterPro" id="IPR009003">
    <property type="entry name" value="Peptidase_S1_PA"/>
</dbReference>
<dbReference type="InterPro" id="IPR043504">
    <property type="entry name" value="Peptidase_S1_PA_chymotrypsin"/>
</dbReference>
<dbReference type="InterPro" id="IPR001940">
    <property type="entry name" value="Peptidase_S1C"/>
</dbReference>
<dbReference type="GO" id="GO:0004252">
    <property type="term" value="F:serine-type endopeptidase activity"/>
    <property type="evidence" value="ECO:0007669"/>
    <property type="project" value="InterPro"/>
</dbReference>
<protein>
    <submittedName>
        <fullName evidence="2">Serine protease</fullName>
    </submittedName>
</protein>
<comment type="caution">
    <text evidence="2">The sequence shown here is derived from an EMBL/GenBank/DDBJ whole genome shotgun (WGS) entry which is preliminary data.</text>
</comment>
<feature type="chain" id="PRO_5015563155" evidence="1">
    <location>
        <begin position="23"/>
        <end position="233"/>
    </location>
</feature>
<dbReference type="Gene3D" id="2.40.10.10">
    <property type="entry name" value="Trypsin-like serine proteases"/>
    <property type="match status" value="2"/>
</dbReference>
<sequence length="233" mass="24027">MFKIRNALLAFAVLAAASVAFLVPPMMQPAVATVGGDTGLVATARAKDTETAVVKVSRGGGHGSGVHIGDGYILTARHVVENAKMVSVNAKDGKIKAAEVLWANATYDIALLKVKEPVVGSAHLDCRTAAVGTEIIAMGSPMTIDFVSAFGRIAGEPREVMGLKSVFVTDITTVMGQSGGPVFDKQDNLIGITVAVMTAPLPSGPDRYSPSLVGFGFVVPSSAVCNLMARGEV</sequence>
<dbReference type="OrthoDB" id="8373146at2"/>
<keyword evidence="1" id="KW-0732">Signal</keyword>
<dbReference type="AlphaFoldDB" id="A0A2U2DST8"/>